<dbReference type="PANTHER" id="PTHR34236:SF1">
    <property type="entry name" value="DIMETHYL SULFOXIDE REDUCTASE TRANSCRIPTIONAL ACTIVATOR"/>
    <property type="match status" value="1"/>
</dbReference>
<reference evidence="5 6" key="1">
    <citation type="journal article" date="2014" name="PLoS Genet.">
        <title>Phylogenetically driven sequencing of extremely halophilic archaea reveals strategies for static and dynamic osmo-response.</title>
        <authorList>
            <person name="Becker E.A."/>
            <person name="Seitzer P.M."/>
            <person name="Tritt A."/>
            <person name="Larsen D."/>
            <person name="Krusor M."/>
            <person name="Yao A.I."/>
            <person name="Wu D."/>
            <person name="Madern D."/>
            <person name="Eisen J.A."/>
            <person name="Darling A.E."/>
            <person name="Facciotti M.T."/>
        </authorList>
    </citation>
    <scope>NUCLEOTIDE SEQUENCE [LARGE SCALE GENOMIC DNA]</scope>
    <source>
        <strain evidence="5 6">DSM 5350</strain>
    </source>
</reference>
<proteinExistence type="predicted"/>
<accession>M0MM05</accession>
<dbReference type="InParanoid" id="M0MM05"/>
<evidence type="ECO:0000256" key="2">
    <source>
        <dbReference type="ARBA" id="ARBA00023163"/>
    </source>
</evidence>
<name>M0MM05_9EURY</name>
<dbReference type="Pfam" id="PF15915">
    <property type="entry name" value="BAT"/>
    <property type="match status" value="1"/>
</dbReference>
<protein>
    <recommendedName>
        <fullName evidence="7">Bacterio-opsin activator HTH domain-containing protein</fullName>
    </recommendedName>
</protein>
<feature type="domain" description="Bacterioopsin transcriptional activator GAF and HTH associated" evidence="4">
    <location>
        <begin position="38"/>
        <end position="153"/>
    </location>
</feature>
<dbReference type="PATRIC" id="fig|1227455.4.peg.708"/>
<keyword evidence="2" id="KW-0804">Transcription</keyword>
<dbReference type="InterPro" id="IPR031803">
    <property type="entry name" value="BAT_GAF/HTH-assoc"/>
</dbReference>
<dbReference type="Pfam" id="PF04967">
    <property type="entry name" value="HTH_10"/>
    <property type="match status" value="1"/>
</dbReference>
<evidence type="ECO:0008006" key="7">
    <source>
        <dbReference type="Google" id="ProtNLM"/>
    </source>
</evidence>
<dbReference type="InterPro" id="IPR007050">
    <property type="entry name" value="HTH_bacterioopsin"/>
</dbReference>
<dbReference type="EMBL" id="AOMD01000012">
    <property type="protein sequence ID" value="EMA46696.1"/>
    <property type="molecule type" value="Genomic_DNA"/>
</dbReference>
<evidence type="ECO:0000259" key="4">
    <source>
        <dbReference type="Pfam" id="PF15915"/>
    </source>
</evidence>
<keyword evidence="1" id="KW-0805">Transcription regulation</keyword>
<evidence type="ECO:0000313" key="5">
    <source>
        <dbReference type="EMBL" id="EMA46696.1"/>
    </source>
</evidence>
<sequence>MGETDRSERGDERMSIIATYQLDHPEYLQIFERFPALELDVEQIVACSPETLSVTVWAETEDQAAFESELERTNAVESIEYRDHHADRTLYQIRTPVSKTTYWDWTGLGGVLLDCTATADGVTMRMRFPDREALTTYRKCCRDQGINFTLTGLTNGDPDISANEHPLTSAQHELLIVAIDRGYFSIPRETGLGELAATFEISDQAASERLRRGLSNLLKSGSVNASSTPSSGELR</sequence>
<gene>
    <name evidence="5" type="ORF">C449_03481</name>
</gene>
<keyword evidence="6" id="KW-1185">Reference proteome</keyword>
<evidence type="ECO:0000313" key="6">
    <source>
        <dbReference type="Proteomes" id="UP000011669"/>
    </source>
</evidence>
<feature type="domain" description="HTH bat-type" evidence="3">
    <location>
        <begin position="167"/>
        <end position="218"/>
    </location>
</feature>
<evidence type="ECO:0000259" key="3">
    <source>
        <dbReference type="Pfam" id="PF04967"/>
    </source>
</evidence>
<organism evidence="5 6">
    <name type="scientific">Halococcus saccharolyticus DSM 5350</name>
    <dbReference type="NCBI Taxonomy" id="1227455"/>
    <lineage>
        <taxon>Archaea</taxon>
        <taxon>Methanobacteriati</taxon>
        <taxon>Methanobacteriota</taxon>
        <taxon>Stenosarchaea group</taxon>
        <taxon>Halobacteria</taxon>
        <taxon>Halobacteriales</taxon>
        <taxon>Halococcaceae</taxon>
        <taxon>Halococcus</taxon>
    </lineage>
</organism>
<comment type="caution">
    <text evidence="5">The sequence shown here is derived from an EMBL/GenBank/DDBJ whole genome shotgun (WGS) entry which is preliminary data.</text>
</comment>
<dbReference type="Proteomes" id="UP000011669">
    <property type="component" value="Unassembled WGS sequence"/>
</dbReference>
<evidence type="ECO:0000256" key="1">
    <source>
        <dbReference type="ARBA" id="ARBA00023015"/>
    </source>
</evidence>
<dbReference type="PANTHER" id="PTHR34236">
    <property type="entry name" value="DIMETHYL SULFOXIDE REDUCTASE TRANSCRIPTIONAL ACTIVATOR"/>
    <property type="match status" value="1"/>
</dbReference>
<dbReference type="AlphaFoldDB" id="M0MM05"/>